<comment type="caution">
    <text evidence="1">The sequence shown here is derived from an EMBL/GenBank/DDBJ whole genome shotgun (WGS) entry which is preliminary data.</text>
</comment>
<dbReference type="Proteomes" id="UP001596163">
    <property type="component" value="Unassembled WGS sequence"/>
</dbReference>
<protein>
    <submittedName>
        <fullName evidence="1">Uncharacterized protein</fullName>
    </submittedName>
</protein>
<reference evidence="2" key="1">
    <citation type="journal article" date="2019" name="Int. J. Syst. Evol. Microbiol.">
        <title>The Global Catalogue of Microorganisms (GCM) 10K type strain sequencing project: providing services to taxonomists for standard genome sequencing and annotation.</title>
        <authorList>
            <consortium name="The Broad Institute Genomics Platform"/>
            <consortium name="The Broad Institute Genome Sequencing Center for Infectious Disease"/>
            <person name="Wu L."/>
            <person name="Ma J."/>
        </authorList>
    </citation>
    <scope>NUCLEOTIDE SEQUENCE [LARGE SCALE GENOMIC DNA]</scope>
    <source>
        <strain evidence="2">CGMCC 1.7030</strain>
    </source>
</reference>
<evidence type="ECO:0000313" key="2">
    <source>
        <dbReference type="Proteomes" id="UP001596163"/>
    </source>
</evidence>
<gene>
    <name evidence="1" type="ORF">ACFPIK_12730</name>
</gene>
<keyword evidence="2" id="KW-1185">Reference proteome</keyword>
<evidence type="ECO:0000313" key="1">
    <source>
        <dbReference type="EMBL" id="MFC5192634.1"/>
    </source>
</evidence>
<organism evidence="1 2">
    <name type="scientific">Algoriphagus aquatilis</name>
    <dbReference type="NCBI Taxonomy" id="490186"/>
    <lineage>
        <taxon>Bacteria</taxon>
        <taxon>Pseudomonadati</taxon>
        <taxon>Bacteroidota</taxon>
        <taxon>Cytophagia</taxon>
        <taxon>Cytophagales</taxon>
        <taxon>Cyclobacteriaceae</taxon>
        <taxon>Algoriphagus</taxon>
    </lineage>
</organism>
<dbReference type="EMBL" id="JBHSKS010000010">
    <property type="protein sequence ID" value="MFC5192634.1"/>
    <property type="molecule type" value="Genomic_DNA"/>
</dbReference>
<sequence>MKSNLNILGEILPGFESVYYLKPENHKCWLKIIPGPWDVELPSFLEDREGSWMNFRIVQKANLQRMKAILLESPKSSIYDYLSYHQKAGFPIPLRIISNKKGKIKVETEEGGIKGFFISSSITDSGELLWLKTLSKDMVVDGFVSHVLLTSKTILVDFFKPHNPFNQEVEEGFSDAEGIKDF</sequence>
<proteinExistence type="predicted"/>
<name>A0ABW0BYA7_9BACT</name>
<dbReference type="RefSeq" id="WP_377915837.1">
    <property type="nucleotide sequence ID" value="NZ_JBHSKS010000010.1"/>
</dbReference>
<accession>A0ABW0BYA7</accession>